<dbReference type="EMBL" id="CP054840">
    <property type="protein sequence ID" value="QKV54871.1"/>
    <property type="molecule type" value="Genomic_DNA"/>
</dbReference>
<gene>
    <name evidence="1" type="ORF">HUK68_19315</name>
</gene>
<sequence>MSMQHTSAMFRLHAPEGVAIPLVCDSPHSGVQYPDDFGHAVPRALLRAAEDTHVEALWGDAPKLGATLVEALFPRSYLDLNRTLDDIDPNLLASPWPTPLNPSEKTRLGSGLMWRTVKNTPIYDRLLSVAEVQQRIARCYQPYHQALAAVVESTHQRFGAVWHLNLHSMPNNAYERLQIKSDKPLADFVLGDRDGTTCEPAFVALVEEYLRGCGYTVARNDPYKGVQLIARIGQPALQRHSMQIEIRRPIYMDEESRERNADFEVVRKDIAGLLRTMSAYFAAHPSLQHSASTV</sequence>
<dbReference type="Gene3D" id="3.40.630.40">
    <property type="entry name" value="Zn-dependent exopeptidases"/>
    <property type="match status" value="1"/>
</dbReference>
<protein>
    <submittedName>
        <fullName evidence="1">N-formylglutamate amidohydrolase</fullName>
    </submittedName>
</protein>
<dbReference type="GO" id="GO:0016787">
    <property type="term" value="F:hydrolase activity"/>
    <property type="evidence" value="ECO:0007669"/>
    <property type="project" value="UniProtKB-KW"/>
</dbReference>
<dbReference type="SUPFAM" id="SSF53187">
    <property type="entry name" value="Zn-dependent exopeptidases"/>
    <property type="match status" value="1"/>
</dbReference>
<accession>A0A6N1X6B0</accession>
<reference evidence="1 2" key="1">
    <citation type="submission" date="2020-06" db="EMBL/GenBank/DDBJ databases">
        <title>Acidovorax antarctica sp. nov., isolated from Corinth ice sheet soil, Antarctic Fields Peninsula.</title>
        <authorList>
            <person name="Xu Q."/>
            <person name="Peng F."/>
        </authorList>
    </citation>
    <scope>NUCLEOTIDE SEQUENCE [LARGE SCALE GENOMIC DNA]</scope>
    <source>
        <strain evidence="1 2">16-35-5</strain>
    </source>
</reference>
<keyword evidence="1" id="KW-0378">Hydrolase</keyword>
<evidence type="ECO:0000313" key="2">
    <source>
        <dbReference type="Proteomes" id="UP000509579"/>
    </source>
</evidence>
<dbReference type="Pfam" id="PF05013">
    <property type="entry name" value="FGase"/>
    <property type="match status" value="1"/>
</dbReference>
<name>A0A6N1X6B0_9BURK</name>
<dbReference type="KEGG" id="aant:HUK68_19315"/>
<evidence type="ECO:0000313" key="1">
    <source>
        <dbReference type="EMBL" id="QKV54871.1"/>
    </source>
</evidence>
<organism evidence="1 2">
    <name type="scientific">Comamonas antarctica</name>
    <dbReference type="NCBI Taxonomy" id="2743470"/>
    <lineage>
        <taxon>Bacteria</taxon>
        <taxon>Pseudomonadati</taxon>
        <taxon>Pseudomonadota</taxon>
        <taxon>Betaproteobacteria</taxon>
        <taxon>Burkholderiales</taxon>
        <taxon>Comamonadaceae</taxon>
        <taxon>Comamonas</taxon>
    </lineage>
</organism>
<proteinExistence type="predicted"/>
<dbReference type="AlphaFoldDB" id="A0A6N1X6B0"/>
<keyword evidence="2" id="KW-1185">Reference proteome</keyword>
<dbReference type="Proteomes" id="UP000509579">
    <property type="component" value="Chromosome"/>
</dbReference>
<dbReference type="InterPro" id="IPR007709">
    <property type="entry name" value="N-FG_amidohydro"/>
</dbReference>